<dbReference type="AlphaFoldDB" id="B9RGD3"/>
<organism evidence="2 3">
    <name type="scientific">Ricinus communis</name>
    <name type="common">Castor bean</name>
    <dbReference type="NCBI Taxonomy" id="3988"/>
    <lineage>
        <taxon>Eukaryota</taxon>
        <taxon>Viridiplantae</taxon>
        <taxon>Streptophyta</taxon>
        <taxon>Embryophyta</taxon>
        <taxon>Tracheophyta</taxon>
        <taxon>Spermatophyta</taxon>
        <taxon>Magnoliopsida</taxon>
        <taxon>eudicotyledons</taxon>
        <taxon>Gunneridae</taxon>
        <taxon>Pentapetalae</taxon>
        <taxon>rosids</taxon>
        <taxon>fabids</taxon>
        <taxon>Malpighiales</taxon>
        <taxon>Euphorbiaceae</taxon>
        <taxon>Acalyphoideae</taxon>
        <taxon>Acalypheae</taxon>
        <taxon>Ricinus</taxon>
    </lineage>
</organism>
<sequence length="417" mass="48679">MGNWSDLNSDVLGEIARRIECFEDFIAFAAVCRACRLVAKHNQHYFNSSASAKVPWLMLSKKEEEEDYSRSWQFLNLSKGKIYKISLPEEGNSYLTLSSYTYRSIYGDNETQFYVASQGWYLIKEEEKYLSLLNPFSLTKFYLPRNIIIRGDAYYSFKSETVIGFALSCSPTRTSDYIAMVINLTPVHGYSRLAFCKHADPGWTSVDLPPLSCTYREISFYDGRFYAFHKQPDPHIYHVLEIDIEIQDSTVSTRTISFKDPYWYLDRTIVPRDHEILWDCRCWLTEYSTGVLMMVFWNWNYELDQQLAAGIYSDNNNHHQFIVEAMELKTGECRQVNDFGNKALFLGQGSCYFVDVSDESTLFKPNHIYSLDNSLGIFWKRSRSVTVYNMLDGRRKPLFNEAECGRNSSVLWIEPRF</sequence>
<protein>
    <recommendedName>
        <fullName evidence="1">KIB1-4 beta-propeller domain-containing protein</fullName>
    </recommendedName>
</protein>
<dbReference type="Proteomes" id="UP000008311">
    <property type="component" value="Unassembled WGS sequence"/>
</dbReference>
<dbReference type="Pfam" id="PF03478">
    <property type="entry name" value="Beta-prop_KIB1-4"/>
    <property type="match status" value="1"/>
</dbReference>
<evidence type="ECO:0000259" key="1">
    <source>
        <dbReference type="Pfam" id="PF03478"/>
    </source>
</evidence>
<reference evidence="3" key="1">
    <citation type="journal article" date="2010" name="Nat. Biotechnol.">
        <title>Draft genome sequence of the oilseed species Ricinus communis.</title>
        <authorList>
            <person name="Chan A.P."/>
            <person name="Crabtree J."/>
            <person name="Zhao Q."/>
            <person name="Lorenzi H."/>
            <person name="Orvis J."/>
            <person name="Puiu D."/>
            <person name="Melake-Berhan A."/>
            <person name="Jones K.M."/>
            <person name="Redman J."/>
            <person name="Chen G."/>
            <person name="Cahoon E.B."/>
            <person name="Gedil M."/>
            <person name="Stanke M."/>
            <person name="Haas B.J."/>
            <person name="Wortman J.R."/>
            <person name="Fraser-Liggett C.M."/>
            <person name="Ravel J."/>
            <person name="Rabinowicz P.D."/>
        </authorList>
    </citation>
    <scope>NUCLEOTIDE SEQUENCE [LARGE SCALE GENOMIC DNA]</scope>
    <source>
        <strain evidence="3">cv. Hale</strain>
    </source>
</reference>
<dbReference type="OrthoDB" id="850875at2759"/>
<evidence type="ECO:0000313" key="3">
    <source>
        <dbReference type="Proteomes" id="UP000008311"/>
    </source>
</evidence>
<name>B9RGD3_RICCO</name>
<accession>B9RGD3</accession>
<dbReference type="InParanoid" id="B9RGD3"/>
<dbReference type="STRING" id="3988.B9RGD3"/>
<dbReference type="InterPro" id="IPR050942">
    <property type="entry name" value="F-box_BR-signaling"/>
</dbReference>
<dbReference type="OMA" id="KYERNTH"/>
<feature type="domain" description="KIB1-4 beta-propeller" evidence="1">
    <location>
        <begin position="74"/>
        <end position="389"/>
    </location>
</feature>
<keyword evidence="3" id="KW-1185">Reference proteome</keyword>
<dbReference type="PANTHER" id="PTHR44259">
    <property type="entry name" value="OS07G0183000 PROTEIN-RELATED"/>
    <property type="match status" value="1"/>
</dbReference>
<proteinExistence type="predicted"/>
<dbReference type="EMBL" id="EQ973778">
    <property type="protein sequence ID" value="EEF49588.1"/>
    <property type="molecule type" value="Genomic_DNA"/>
</dbReference>
<dbReference type="InterPro" id="IPR005174">
    <property type="entry name" value="KIB1-4_b-propeller"/>
</dbReference>
<dbReference type="PANTHER" id="PTHR44259:SF108">
    <property type="entry name" value="F-BOX PROTEIN SKIP23-LIKE"/>
    <property type="match status" value="1"/>
</dbReference>
<gene>
    <name evidence="2" type="ORF">RCOM_1453060</name>
</gene>
<evidence type="ECO:0000313" key="2">
    <source>
        <dbReference type="EMBL" id="EEF49588.1"/>
    </source>
</evidence>